<dbReference type="STRING" id="1454201.NMS_0875"/>
<protein>
    <submittedName>
        <fullName evidence="3">Putative two-component system sensor protein, no kinase domain</fullName>
    </submittedName>
</protein>
<name>W8VP79_9FLAO</name>
<accession>W8VP79</accession>
<dbReference type="GO" id="GO:0000155">
    <property type="term" value="F:phosphorelay sensor kinase activity"/>
    <property type="evidence" value="ECO:0007669"/>
    <property type="project" value="InterPro"/>
</dbReference>
<dbReference type="Pfam" id="PF06580">
    <property type="entry name" value="His_kinase"/>
    <property type="match status" value="1"/>
</dbReference>
<dbReference type="InterPro" id="IPR036890">
    <property type="entry name" value="HATPase_C_sf"/>
</dbReference>
<evidence type="ECO:0000259" key="2">
    <source>
        <dbReference type="Pfam" id="PF06580"/>
    </source>
</evidence>
<proteinExistence type="predicted"/>
<dbReference type="SUPFAM" id="SSF55874">
    <property type="entry name" value="ATPase domain of HSP90 chaperone/DNA topoisomerase II/histidine kinase"/>
    <property type="match status" value="1"/>
</dbReference>
<keyword evidence="3" id="KW-0418">Kinase</keyword>
<keyword evidence="1" id="KW-0812">Transmembrane</keyword>
<reference evidence="3 4" key="1">
    <citation type="journal article" date="2014" name="Proc. Natl. Acad. Sci. U.S.A.">
        <title>Functional characterization of flavobacteria rhodopsins reveals a unique class of light-driven chloride pump in bacteria.</title>
        <authorList>
            <person name="Yoshizawa S."/>
            <person name="Kumagai Y."/>
            <person name="Kim H."/>
            <person name="Ogura Y."/>
            <person name="Hayashi T."/>
            <person name="Iwasaki W."/>
            <person name="DeLong E.F."/>
            <person name="Kogure K."/>
        </authorList>
    </citation>
    <scope>NUCLEOTIDE SEQUENCE [LARGE SCALE GENOMIC DNA]</scope>
    <source>
        <strain evidence="3 4">S1-08</strain>
    </source>
</reference>
<sequence>MEVLRELLRSSTYLDMFLSAPLNSALGFLQSSVLFLAYALFSYVFLFYRYKKQGKGLTLIGIIAIALAVIGLRYMVEEIIIKAITGYGNYYEGTTALYYITDNLYYAILYTAFGVCWFFIQYSSVRDRQQQELLLENKKSELAFLKSQINPHFLFNMLNNIYSLINMQSDKALPAIEKLSQLLRYSLYETDKLVSIRKELEAVNGYIELEKLRFRESVQTTITTTPNVLDLRVAPFMIMPLVENAFKHGVVTNAKRPIEIHTSMQDDQLVVWVRNAIAKREKHEVGGIGIENLQKRLLLTYGDHFKLLKEANDEFFKITIIINLKS</sequence>
<organism evidence="3 4">
    <name type="scientific">Nonlabens marinus S1-08</name>
    <dbReference type="NCBI Taxonomy" id="1454201"/>
    <lineage>
        <taxon>Bacteria</taxon>
        <taxon>Pseudomonadati</taxon>
        <taxon>Bacteroidota</taxon>
        <taxon>Flavobacteriia</taxon>
        <taxon>Flavobacteriales</taxon>
        <taxon>Flavobacteriaceae</taxon>
        <taxon>Nonlabens</taxon>
    </lineage>
</organism>
<dbReference type="HOGENOM" id="CLU_020473_1_0_10"/>
<feature type="transmembrane region" description="Helical" evidence="1">
    <location>
        <begin position="96"/>
        <end position="120"/>
    </location>
</feature>
<dbReference type="InterPro" id="IPR050640">
    <property type="entry name" value="Bact_2-comp_sensor_kinase"/>
</dbReference>
<dbReference type="Gene3D" id="3.30.565.10">
    <property type="entry name" value="Histidine kinase-like ATPase, C-terminal domain"/>
    <property type="match status" value="1"/>
</dbReference>
<keyword evidence="1" id="KW-1133">Transmembrane helix</keyword>
<dbReference type="EMBL" id="AP014548">
    <property type="protein sequence ID" value="BAO54884.1"/>
    <property type="molecule type" value="Genomic_DNA"/>
</dbReference>
<dbReference type="PANTHER" id="PTHR34220">
    <property type="entry name" value="SENSOR HISTIDINE KINASE YPDA"/>
    <property type="match status" value="1"/>
</dbReference>
<feature type="transmembrane region" description="Helical" evidence="1">
    <location>
        <begin position="57"/>
        <end position="76"/>
    </location>
</feature>
<feature type="domain" description="Signal transduction histidine kinase internal region" evidence="2">
    <location>
        <begin position="141"/>
        <end position="217"/>
    </location>
</feature>
<gene>
    <name evidence="3" type="ORF">NMS_0875</name>
</gene>
<feature type="transmembrane region" description="Helical" evidence="1">
    <location>
        <begin position="20"/>
        <end position="45"/>
    </location>
</feature>
<evidence type="ECO:0000313" key="4">
    <source>
        <dbReference type="Proteomes" id="UP000031760"/>
    </source>
</evidence>
<dbReference type="GO" id="GO:0016020">
    <property type="term" value="C:membrane"/>
    <property type="evidence" value="ECO:0007669"/>
    <property type="project" value="InterPro"/>
</dbReference>
<dbReference type="KEGG" id="nmf:NMS_0875"/>
<evidence type="ECO:0000256" key="1">
    <source>
        <dbReference type="SAM" id="Phobius"/>
    </source>
</evidence>
<keyword evidence="3" id="KW-0808">Transferase</keyword>
<dbReference type="Proteomes" id="UP000031760">
    <property type="component" value="Chromosome"/>
</dbReference>
<keyword evidence="1" id="KW-0472">Membrane</keyword>
<evidence type="ECO:0000313" key="3">
    <source>
        <dbReference type="EMBL" id="BAO54884.1"/>
    </source>
</evidence>
<dbReference type="InterPro" id="IPR010559">
    <property type="entry name" value="Sig_transdc_His_kin_internal"/>
</dbReference>
<keyword evidence="4" id="KW-1185">Reference proteome</keyword>
<dbReference type="PANTHER" id="PTHR34220:SF7">
    <property type="entry name" value="SENSOR HISTIDINE KINASE YPDA"/>
    <property type="match status" value="1"/>
</dbReference>
<dbReference type="AlphaFoldDB" id="W8VP79"/>